<organism evidence="2 3">
    <name type="scientific">Luteimicrobium album</name>
    <dbReference type="NCBI Taxonomy" id="1054550"/>
    <lineage>
        <taxon>Bacteria</taxon>
        <taxon>Bacillati</taxon>
        <taxon>Actinomycetota</taxon>
        <taxon>Actinomycetes</taxon>
        <taxon>Micrococcales</taxon>
        <taxon>Luteimicrobium</taxon>
    </lineage>
</organism>
<reference evidence="3" key="1">
    <citation type="journal article" date="2019" name="Int. J. Syst. Evol. Microbiol.">
        <title>The Global Catalogue of Microorganisms (GCM) 10K type strain sequencing project: providing services to taxonomists for standard genome sequencing and annotation.</title>
        <authorList>
            <consortium name="The Broad Institute Genomics Platform"/>
            <consortium name="The Broad Institute Genome Sequencing Center for Infectious Disease"/>
            <person name="Wu L."/>
            <person name="Ma J."/>
        </authorList>
    </citation>
    <scope>NUCLEOTIDE SEQUENCE [LARGE SCALE GENOMIC DNA]</scope>
    <source>
        <strain evidence="3">NBRC 106348</strain>
    </source>
</reference>
<dbReference type="Proteomes" id="UP001157091">
    <property type="component" value="Unassembled WGS sequence"/>
</dbReference>
<name>A0ABQ6I6Y7_9MICO</name>
<accession>A0ABQ6I6Y7</accession>
<protein>
    <submittedName>
        <fullName evidence="2">Uncharacterized protein</fullName>
    </submittedName>
</protein>
<feature type="compositionally biased region" description="Basic and acidic residues" evidence="1">
    <location>
        <begin position="16"/>
        <end position="34"/>
    </location>
</feature>
<sequence>MRALDGVGAVSTLEVGRGDEEQRDVDGAREHEGPDDVPAGRAQQAAGAAMVGGVASGPVVAVPRECRSRASAECR</sequence>
<gene>
    <name evidence="2" type="ORF">GCM10025864_40440</name>
</gene>
<keyword evidence="3" id="KW-1185">Reference proteome</keyword>
<evidence type="ECO:0000313" key="3">
    <source>
        <dbReference type="Proteomes" id="UP001157091"/>
    </source>
</evidence>
<evidence type="ECO:0000256" key="1">
    <source>
        <dbReference type="SAM" id="MobiDB-lite"/>
    </source>
</evidence>
<feature type="compositionally biased region" description="Low complexity" evidence="1">
    <location>
        <begin position="37"/>
        <end position="59"/>
    </location>
</feature>
<feature type="region of interest" description="Disordered" evidence="1">
    <location>
        <begin position="1"/>
        <end position="59"/>
    </location>
</feature>
<comment type="caution">
    <text evidence="2">The sequence shown here is derived from an EMBL/GenBank/DDBJ whole genome shotgun (WGS) entry which is preliminary data.</text>
</comment>
<proteinExistence type="predicted"/>
<evidence type="ECO:0000313" key="2">
    <source>
        <dbReference type="EMBL" id="GMA26285.1"/>
    </source>
</evidence>
<dbReference type="EMBL" id="BSUK01000001">
    <property type="protein sequence ID" value="GMA26285.1"/>
    <property type="molecule type" value="Genomic_DNA"/>
</dbReference>